<evidence type="ECO:0000256" key="4">
    <source>
        <dbReference type="HAMAP-Rule" id="MF_00929"/>
    </source>
</evidence>
<dbReference type="InterPro" id="IPR012341">
    <property type="entry name" value="6hp_glycosidase-like_sf"/>
</dbReference>
<keyword evidence="3 4" id="KW-0413">Isomerase</keyword>
<gene>
    <name evidence="5" type="ORF">K1X11_021515</name>
</gene>
<accession>A0ABZ1C6Y5</accession>
<proteinExistence type="inferred from homology"/>
<evidence type="ECO:0000256" key="1">
    <source>
        <dbReference type="ARBA" id="ARBA00001470"/>
    </source>
</evidence>
<evidence type="ECO:0000313" key="5">
    <source>
        <dbReference type="EMBL" id="WRQ87400.1"/>
    </source>
</evidence>
<organism evidence="5 6">
    <name type="scientific">Actomonas aquatica</name>
    <dbReference type="NCBI Taxonomy" id="2866162"/>
    <lineage>
        <taxon>Bacteria</taxon>
        <taxon>Pseudomonadati</taxon>
        <taxon>Verrucomicrobiota</taxon>
        <taxon>Opitutia</taxon>
        <taxon>Opitutales</taxon>
        <taxon>Opitutaceae</taxon>
        <taxon>Actomonas</taxon>
    </lineage>
</organism>
<dbReference type="Gene3D" id="1.50.10.10">
    <property type="match status" value="1"/>
</dbReference>
<dbReference type="Proteomes" id="UP000738431">
    <property type="component" value="Chromosome"/>
</dbReference>
<keyword evidence="6" id="KW-1185">Reference proteome</keyword>
<evidence type="ECO:0000256" key="2">
    <source>
        <dbReference type="ARBA" id="ARBA00008558"/>
    </source>
</evidence>
<dbReference type="RefSeq" id="WP_221030436.1">
    <property type="nucleotide sequence ID" value="NZ_CP139781.1"/>
</dbReference>
<dbReference type="InterPro" id="IPR008928">
    <property type="entry name" value="6-hairpin_glycosidase_sf"/>
</dbReference>
<dbReference type="PANTHER" id="PTHR15108">
    <property type="entry name" value="N-ACYLGLUCOSAMINE-2-EPIMERASE"/>
    <property type="match status" value="1"/>
</dbReference>
<comment type="similarity">
    <text evidence="4">Belongs to the cellobiose 2-epimerase family.</text>
</comment>
<comment type="function">
    <text evidence="4">Catalyzes the reversible epimerization of cellobiose to 4-O-beta-D-glucopyranosyl-D-mannose (Glc-Man).</text>
</comment>
<sequence length="403" mass="45508">MEPQTLASYRQRIEADLRQNILPFWIEHVVNWEQGTLHAELATDLTVDDSKPRGALLTTRVLWTYAAALRVYDEAAYRQVTDLAYADLITRFADAEHGGFYWSIKPDGSPERTRKQVYGQAFAIYALAEYHRATGLAEPLERAQAVFEVIEQHAKDPEHGGYFEAFARDWTPIEDMRLSEVDQNDPKSQNTLLHIMEAYTNLLRVWPDERLRTALFTLVEVMLDRVLNPATQHLSLFFTADWQPTTDRFSYGHDIEAAWLLWDAACALGDDGLSGRVLAVVLKMADITQAEGVDADGGVFNEGDPRGLTDDRKEWWPQAEALVGFLVAGQLSGDDRYTQAALRSWDFIEKHLIDAEGGEWFRGVTRGGDVIPEFEKAGFWKCPYHNGRAALEAVARLNAMAGL</sequence>
<dbReference type="EMBL" id="CP139781">
    <property type="protein sequence ID" value="WRQ87400.1"/>
    <property type="molecule type" value="Genomic_DNA"/>
</dbReference>
<name>A0ABZ1C6Y5_9BACT</name>
<evidence type="ECO:0000256" key="3">
    <source>
        <dbReference type="ARBA" id="ARBA00023235"/>
    </source>
</evidence>
<dbReference type="InterPro" id="IPR010819">
    <property type="entry name" value="AGE/CE"/>
</dbReference>
<protein>
    <recommendedName>
        <fullName evidence="4">Cellobiose 2-epimerase</fullName>
        <shortName evidence="4">CE</shortName>
        <ecNumber evidence="4">5.1.3.11</ecNumber>
    </recommendedName>
</protein>
<dbReference type="InterPro" id="IPR028584">
    <property type="entry name" value="Cellobiose_2_epim"/>
</dbReference>
<comment type="similarity">
    <text evidence="2">Belongs to the N-acylglucosamine 2-epimerase family.</text>
</comment>
<dbReference type="HAMAP" id="MF_00929">
    <property type="entry name" value="Cellobiose_2_epim"/>
    <property type="match status" value="1"/>
</dbReference>
<dbReference type="SUPFAM" id="SSF48208">
    <property type="entry name" value="Six-hairpin glycosidases"/>
    <property type="match status" value="1"/>
</dbReference>
<evidence type="ECO:0000313" key="6">
    <source>
        <dbReference type="Proteomes" id="UP000738431"/>
    </source>
</evidence>
<dbReference type="EC" id="5.1.3.11" evidence="4"/>
<reference evidence="5 6" key="1">
    <citation type="submission" date="2023-12" db="EMBL/GenBank/DDBJ databases">
        <title>Description of an unclassified Opitutus bacterium of Verrucomicrobiota.</title>
        <authorList>
            <person name="Zhang D.-F."/>
        </authorList>
    </citation>
    <scope>NUCLEOTIDE SEQUENCE [LARGE SCALE GENOMIC DNA]</scope>
    <source>
        <strain evidence="5 6">WL0086</strain>
    </source>
</reference>
<dbReference type="Pfam" id="PF07221">
    <property type="entry name" value="GlcNAc_2-epim"/>
    <property type="match status" value="1"/>
</dbReference>
<comment type="catalytic activity">
    <reaction evidence="1 4">
        <text>D-cellobiose = beta-D-glucosyl-(1-&gt;4)-D-mannopyranose</text>
        <dbReference type="Rhea" id="RHEA:23384"/>
        <dbReference type="ChEBI" id="CHEBI:17057"/>
        <dbReference type="ChEBI" id="CHEBI:47931"/>
        <dbReference type="EC" id="5.1.3.11"/>
    </reaction>
</comment>